<feature type="active site" evidence="5">
    <location>
        <position position="408"/>
    </location>
</feature>
<dbReference type="InterPro" id="IPR002792">
    <property type="entry name" value="TRAM_dom"/>
</dbReference>
<feature type="binding site" evidence="4">
    <location>
        <position position="286"/>
    </location>
    <ligand>
        <name>S-adenosyl-L-methionine</name>
        <dbReference type="ChEBI" id="CHEBI:59789"/>
    </ligand>
</feature>
<dbReference type="Proteomes" id="UP000779508">
    <property type="component" value="Unassembled WGS sequence"/>
</dbReference>
<keyword evidence="1 4" id="KW-0489">Methyltransferase</keyword>
<protein>
    <submittedName>
        <fullName evidence="7">23S rRNA (Uracil(1939)-C(5))-methyltransferase RlmD</fullName>
        <ecNumber evidence="7">2.1.1.190</ecNumber>
    </submittedName>
</protein>
<organism evidence="7 8">
    <name type="scientific">Alkaliphilus flagellatus</name>
    <dbReference type="NCBI Taxonomy" id="2841507"/>
    <lineage>
        <taxon>Bacteria</taxon>
        <taxon>Bacillati</taxon>
        <taxon>Bacillota</taxon>
        <taxon>Clostridia</taxon>
        <taxon>Peptostreptococcales</taxon>
        <taxon>Natronincolaceae</taxon>
        <taxon>Alkaliphilus</taxon>
    </lineage>
</organism>
<dbReference type="EMBL" id="JAHLQK010000001">
    <property type="protein sequence ID" value="MBU5675257.1"/>
    <property type="molecule type" value="Genomic_DNA"/>
</dbReference>
<dbReference type="InterPro" id="IPR030391">
    <property type="entry name" value="MeTrfase_TrmA_CS"/>
</dbReference>
<evidence type="ECO:0000313" key="8">
    <source>
        <dbReference type="Proteomes" id="UP000779508"/>
    </source>
</evidence>
<evidence type="ECO:0000256" key="2">
    <source>
        <dbReference type="ARBA" id="ARBA00022679"/>
    </source>
</evidence>
<evidence type="ECO:0000256" key="3">
    <source>
        <dbReference type="ARBA" id="ARBA00022691"/>
    </source>
</evidence>
<keyword evidence="8" id="KW-1185">Reference proteome</keyword>
<feature type="binding site" evidence="4">
    <location>
        <position position="381"/>
    </location>
    <ligand>
        <name>S-adenosyl-L-methionine</name>
        <dbReference type="ChEBI" id="CHEBI:59789"/>
    </ligand>
</feature>
<feature type="binding site" evidence="4">
    <location>
        <position position="315"/>
    </location>
    <ligand>
        <name>S-adenosyl-L-methionine</name>
        <dbReference type="ChEBI" id="CHEBI:59789"/>
    </ligand>
</feature>
<dbReference type="PANTHER" id="PTHR11061">
    <property type="entry name" value="RNA M5U METHYLTRANSFERASE"/>
    <property type="match status" value="1"/>
</dbReference>
<dbReference type="EC" id="2.1.1.190" evidence="7"/>
<dbReference type="PANTHER" id="PTHR11061:SF30">
    <property type="entry name" value="TRNA (URACIL(54)-C(5))-METHYLTRANSFERASE"/>
    <property type="match status" value="1"/>
</dbReference>
<dbReference type="PROSITE" id="PS50926">
    <property type="entry name" value="TRAM"/>
    <property type="match status" value="1"/>
</dbReference>
<dbReference type="PROSITE" id="PS51687">
    <property type="entry name" value="SAM_MT_RNA_M5U"/>
    <property type="match status" value="1"/>
</dbReference>
<proteinExistence type="inferred from homology"/>
<dbReference type="Pfam" id="PF05958">
    <property type="entry name" value="tRNA_U5-meth_tr"/>
    <property type="match status" value="1"/>
</dbReference>
<dbReference type="GO" id="GO:0032259">
    <property type="term" value="P:methylation"/>
    <property type="evidence" value="ECO:0007669"/>
    <property type="project" value="UniProtKB-KW"/>
</dbReference>
<evidence type="ECO:0000256" key="5">
    <source>
        <dbReference type="PROSITE-ProRule" id="PRU10015"/>
    </source>
</evidence>
<evidence type="ECO:0000256" key="4">
    <source>
        <dbReference type="PROSITE-ProRule" id="PRU01024"/>
    </source>
</evidence>
<evidence type="ECO:0000313" key="7">
    <source>
        <dbReference type="EMBL" id="MBU5675257.1"/>
    </source>
</evidence>
<reference evidence="7 8" key="1">
    <citation type="submission" date="2021-06" db="EMBL/GenBank/DDBJ databases">
        <authorList>
            <person name="Sun Q."/>
            <person name="Li D."/>
        </authorList>
    </citation>
    <scope>NUCLEOTIDE SEQUENCE [LARGE SCALE GENOMIC DNA]</scope>
    <source>
        <strain evidence="7 8">MSJ-5</strain>
    </source>
</reference>
<feature type="binding site" evidence="4">
    <location>
        <position position="336"/>
    </location>
    <ligand>
        <name>S-adenosyl-L-methionine</name>
        <dbReference type="ChEBI" id="CHEBI:59789"/>
    </ligand>
</feature>
<sequence>MKRKQIIDLTIEENEFGGKGYGYFEGIKVTVKNAIKGQKLKVFITKTKNNNVEGQIYEVVEKSPLEDQTTCAHFGNCGGCLYQSIAYENQAKMKDVQVKRLFDEAGIKDYEYLPIEVSPNAFEYRNKMEFSFGDEEKGGPLTLGMHKKGRHYDIVTVNECGIMDKDFRNILNIMLNYFKEKNIPYYNTRSHEGYLRHLVVRKAHYTKELLINLVTTTKIDLDFTDLVDEIKGLDLEGELVGFLHTLNDNLADVVQSDETRILFGRDYIVEELLGLKFRISAFSFFQTNSLGAEKLYSIVRDFVGDADDKTLFDLYCGTGTIGQITAQKAKKVIGIEIIEDAVRAANENAKLNGLDNCKFIAGDVKEKVKELKDKPDIIVLDPPRSGIHPQALKDIIGFNAEKIVYVSCNPKTLVRDLVELEQHGYKVEKVKCMDMFPHTAHVETCVLLSHKNPQTSPPSL</sequence>
<accession>A0ABS6G0M5</accession>
<dbReference type="Pfam" id="PF01938">
    <property type="entry name" value="TRAM"/>
    <property type="match status" value="1"/>
</dbReference>
<dbReference type="NCBIfam" id="TIGR00479">
    <property type="entry name" value="rumA"/>
    <property type="match status" value="1"/>
</dbReference>
<feature type="domain" description="TRAM" evidence="6">
    <location>
        <begin position="1"/>
        <end position="58"/>
    </location>
</feature>
<dbReference type="GO" id="GO:0008168">
    <property type="term" value="F:methyltransferase activity"/>
    <property type="evidence" value="ECO:0007669"/>
    <property type="project" value="UniProtKB-KW"/>
</dbReference>
<dbReference type="PROSITE" id="PS01230">
    <property type="entry name" value="TRMA_1"/>
    <property type="match status" value="1"/>
</dbReference>
<evidence type="ECO:0000256" key="1">
    <source>
        <dbReference type="ARBA" id="ARBA00022603"/>
    </source>
</evidence>
<gene>
    <name evidence="7" type="primary">rlmD</name>
    <name evidence="7" type="ORF">KQI88_02345</name>
</gene>
<dbReference type="InterPro" id="IPR010280">
    <property type="entry name" value="U5_MeTrfase_fam"/>
</dbReference>
<evidence type="ECO:0000259" key="6">
    <source>
        <dbReference type="PROSITE" id="PS50926"/>
    </source>
</evidence>
<feature type="active site" description="Nucleophile" evidence="4">
    <location>
        <position position="408"/>
    </location>
</feature>
<dbReference type="InterPro" id="IPR030390">
    <property type="entry name" value="MeTrfase_TrmA_AS"/>
</dbReference>
<keyword evidence="2 4" id="KW-0808">Transferase</keyword>
<name>A0ABS6G0M5_9FIRM</name>
<dbReference type="PROSITE" id="PS01231">
    <property type="entry name" value="TRMA_2"/>
    <property type="match status" value="1"/>
</dbReference>
<comment type="caution">
    <text evidence="7">The sequence shown here is derived from an EMBL/GenBank/DDBJ whole genome shotgun (WGS) entry which is preliminary data.</text>
</comment>
<comment type="similarity">
    <text evidence="4">Belongs to the class I-like SAM-binding methyltransferase superfamily. RNA M5U methyltransferase family.</text>
</comment>
<dbReference type="CDD" id="cd02440">
    <property type="entry name" value="AdoMet_MTases"/>
    <property type="match status" value="1"/>
</dbReference>
<keyword evidence="3 4" id="KW-0949">S-adenosyl-L-methionine</keyword>